<proteinExistence type="predicted"/>
<dbReference type="Proteomes" id="UP001154420">
    <property type="component" value="Unassembled WGS sequence"/>
</dbReference>
<evidence type="ECO:0000256" key="1">
    <source>
        <dbReference type="SAM" id="MobiDB-lite"/>
    </source>
</evidence>
<name>A0A9X5GRK7_9FIRM</name>
<protein>
    <submittedName>
        <fullName evidence="2">Sporulation protein</fullName>
    </submittedName>
</protein>
<accession>A0A9X5GRK7</accession>
<organism evidence="2 3">
    <name type="scientific">Parablautia muri</name>
    <dbReference type="NCBI Taxonomy" id="2320879"/>
    <lineage>
        <taxon>Bacteria</taxon>
        <taxon>Bacillati</taxon>
        <taxon>Bacillota</taxon>
        <taxon>Clostridia</taxon>
        <taxon>Lachnospirales</taxon>
        <taxon>Lachnospiraceae</taxon>
        <taxon>Parablautia</taxon>
    </lineage>
</organism>
<gene>
    <name evidence="2" type="ORF">D5281_05935</name>
</gene>
<dbReference type="InterPro" id="IPR022476">
    <property type="entry name" value="Spore_YabP/YqfC"/>
</dbReference>
<dbReference type="Pfam" id="PF07873">
    <property type="entry name" value="YabP"/>
    <property type="match status" value="1"/>
</dbReference>
<evidence type="ECO:0000313" key="3">
    <source>
        <dbReference type="Proteomes" id="UP001154420"/>
    </source>
</evidence>
<dbReference type="EMBL" id="QZDT01000006">
    <property type="protein sequence ID" value="NBJ92140.1"/>
    <property type="molecule type" value="Genomic_DNA"/>
</dbReference>
<comment type="caution">
    <text evidence="2">The sequence shown here is derived from an EMBL/GenBank/DDBJ whole genome shotgun (WGS) entry which is preliminary data.</text>
</comment>
<dbReference type="AlphaFoldDB" id="A0A9X5GRK7"/>
<reference evidence="2" key="1">
    <citation type="submission" date="2018-09" db="EMBL/GenBank/DDBJ databases">
        <title>Murine metabolic-syndrome-specific gut microbial biobank.</title>
        <authorList>
            <person name="Liu C."/>
        </authorList>
    </citation>
    <scope>NUCLEOTIDE SEQUENCE</scope>
    <source>
        <strain evidence="2">D42-62</strain>
    </source>
</reference>
<dbReference type="OrthoDB" id="2989236at2"/>
<feature type="compositionally biased region" description="Basic and acidic residues" evidence="1">
    <location>
        <begin position="14"/>
        <end position="25"/>
    </location>
</feature>
<feature type="region of interest" description="Disordered" evidence="1">
    <location>
        <begin position="1"/>
        <end position="25"/>
    </location>
</feature>
<keyword evidence="3" id="KW-1185">Reference proteome</keyword>
<evidence type="ECO:0000313" key="2">
    <source>
        <dbReference type="EMBL" id="NBJ92140.1"/>
    </source>
</evidence>
<sequence>MKKGYRKFRNNWNRTRDERKEDERTSGKELVVESLHLPKDSLLGASIVTITGNADVFVENYKGIIEYTSQVILLQGKTCKIKICGKRLNIVYYTNEDMKISGCVEAVHYLA</sequence>